<dbReference type="PROSITE" id="PS00108">
    <property type="entry name" value="PROTEIN_KINASE_ST"/>
    <property type="match status" value="1"/>
</dbReference>
<keyword evidence="4" id="KW-0067">ATP-binding</keyword>
<dbReference type="PROSITE" id="PS50011">
    <property type="entry name" value="PROTEIN_KINASE_DOM"/>
    <property type="match status" value="1"/>
</dbReference>
<feature type="repeat" description="WD" evidence="5">
    <location>
        <begin position="1078"/>
        <end position="1119"/>
    </location>
</feature>
<evidence type="ECO:0000256" key="5">
    <source>
        <dbReference type="PROSITE-ProRule" id="PRU00221"/>
    </source>
</evidence>
<dbReference type="SMART" id="SM00320">
    <property type="entry name" value="WD40"/>
    <property type="match status" value="3"/>
</dbReference>
<keyword evidence="3 8" id="KW-0418">Kinase</keyword>
<keyword evidence="9" id="KW-1185">Reference proteome</keyword>
<evidence type="ECO:0000256" key="1">
    <source>
        <dbReference type="ARBA" id="ARBA00022679"/>
    </source>
</evidence>
<dbReference type="GO" id="GO:0005524">
    <property type="term" value="F:ATP binding"/>
    <property type="evidence" value="ECO:0007669"/>
    <property type="project" value="UniProtKB-KW"/>
</dbReference>
<dbReference type="SMART" id="SM00220">
    <property type="entry name" value="S_TKc"/>
    <property type="match status" value="1"/>
</dbReference>
<evidence type="ECO:0000259" key="7">
    <source>
        <dbReference type="PROSITE" id="PS50011"/>
    </source>
</evidence>
<proteinExistence type="predicted"/>
<gene>
    <name evidence="8" type="ORF">FH610_019575</name>
</gene>
<comment type="caution">
    <text evidence="8">The sequence shown here is derived from an EMBL/GenBank/DDBJ whole genome shotgun (WGS) entry which is preliminary data.</text>
</comment>
<evidence type="ECO:0000313" key="9">
    <source>
        <dbReference type="Proteomes" id="UP000313066"/>
    </source>
</evidence>
<feature type="domain" description="Protein kinase" evidence="7">
    <location>
        <begin position="16"/>
        <end position="264"/>
    </location>
</feature>
<evidence type="ECO:0000256" key="2">
    <source>
        <dbReference type="ARBA" id="ARBA00022741"/>
    </source>
</evidence>
<dbReference type="InterPro" id="IPR015943">
    <property type="entry name" value="WD40/YVTN_repeat-like_dom_sf"/>
</dbReference>
<evidence type="ECO:0000256" key="6">
    <source>
        <dbReference type="SAM" id="MobiDB-lite"/>
    </source>
</evidence>
<dbReference type="InterPro" id="IPR011047">
    <property type="entry name" value="Quinoprotein_ADH-like_sf"/>
</dbReference>
<keyword evidence="2" id="KW-0547">Nucleotide-binding</keyword>
<evidence type="ECO:0000313" key="8">
    <source>
        <dbReference type="EMBL" id="KAB8183842.1"/>
    </source>
</evidence>
<dbReference type="EMBL" id="VDMA02000009">
    <property type="protein sequence ID" value="KAB8183842.1"/>
    <property type="molecule type" value="Genomic_DNA"/>
</dbReference>
<dbReference type="Gene3D" id="1.10.510.10">
    <property type="entry name" value="Transferase(Phosphotransferase) domain 1"/>
    <property type="match status" value="1"/>
</dbReference>
<dbReference type="Gene3D" id="2.130.10.10">
    <property type="entry name" value="YVTN repeat-like/Quinoprotein amine dehydrogenase"/>
    <property type="match status" value="3"/>
</dbReference>
<dbReference type="InterPro" id="IPR049052">
    <property type="entry name" value="nSTAND1"/>
</dbReference>
<evidence type="ECO:0000256" key="4">
    <source>
        <dbReference type="ARBA" id="ARBA00022840"/>
    </source>
</evidence>
<dbReference type="SUPFAM" id="SSF69322">
    <property type="entry name" value="Tricorn protease domain 2"/>
    <property type="match status" value="1"/>
</dbReference>
<dbReference type="InterPro" id="IPR008271">
    <property type="entry name" value="Ser/Thr_kinase_AS"/>
</dbReference>
<dbReference type="GO" id="GO:0004674">
    <property type="term" value="F:protein serine/threonine kinase activity"/>
    <property type="evidence" value="ECO:0007669"/>
    <property type="project" value="TreeGrafter"/>
</dbReference>
<dbReference type="PANTHER" id="PTHR43289">
    <property type="entry name" value="MITOGEN-ACTIVATED PROTEIN KINASE KINASE KINASE 20-RELATED"/>
    <property type="match status" value="1"/>
</dbReference>
<dbReference type="Pfam" id="PF00069">
    <property type="entry name" value="Pkinase"/>
    <property type="match status" value="1"/>
</dbReference>
<dbReference type="AlphaFoldDB" id="A0A5N6BTT1"/>
<protein>
    <submittedName>
        <fullName evidence="8">Protein kinase</fullName>
    </submittedName>
</protein>
<dbReference type="PROSITE" id="PS50082">
    <property type="entry name" value="WD_REPEATS_2"/>
    <property type="match status" value="1"/>
</dbReference>
<dbReference type="Pfam" id="PF00400">
    <property type="entry name" value="WD40"/>
    <property type="match status" value="1"/>
</dbReference>
<dbReference type="Proteomes" id="UP000313066">
    <property type="component" value="Unassembled WGS sequence"/>
</dbReference>
<name>A0A5N6BTT1_9ACTN</name>
<dbReference type="CDD" id="cd14014">
    <property type="entry name" value="STKc_PknB_like"/>
    <property type="match status" value="1"/>
</dbReference>
<sequence>MTGTLLPEDPERLGDYWLSGRLGSGGQGVVYEAYDGQGRRVAVKVLHGDAATDPELRERFGREAAAARRVASFCTAPVIAAELDGPRPYIVSEYVEGRSLRRAVQEGQVFAGDGLHRLATAIATALTAIHDAGVVHRDLKPDNVLLGPDGPRVIDFGVARTLEMSLTSTGLVAGTPTYMAPEVFTGQRAGPAADVFAWGGIVLFAATGEDPFRAESLGGVMHRVLSVDPDLSVLPEPIRPLVGAALVKEPSARPSARDLLMALISGGSRVDTARLLAEGSRAARAVHAEGDPDPALGALAEDAYDALGPVERDLVPQIFLRMVAVGPEGELATRRAAEDELPPGSGEVLRMFAYVLSRKDGEVGLGRPALLRAWPRLRAWLTDEWDGLPVHAEIRLRARQWAAAGRRPADLMQGGRLDAAVGWAATGRRRLALNALEREFLDASAALTRRRARGRRLLTTALAVLLALSLAGGGLAAYQGSRIAVQRDQISAQRDRANGREAALRAGTLRTTDPAAAMLLSVAAWRLDGGSEARSSLTAAYEQPEVAVFRPPGDGLEALSPDGRRLVTVSDREIRLYDLVSGRELRRVPAPELREEIQTDAALSPGGKAAAVFTERWILVWDLRTGRLRARLRTPAGVDGDVEFGDGDRMLAVREGSNGFVWDLVSGATFGRAVGGEGGWPMSVPVVSPSGRLAAVLDRETGRLAVRRLPSGTADPRFRKACPGVLGAVAVSGDGRSLACAGRTVTLVSTATGRPVPLDVDEWRWADKGAAGPGSAATSGLRFGPDGAFLLGFAGRTMRVWRTADQRQVFAYQAEDDVQDARLDPDGHTLRYLLEDNTVVTLDIRLRAEAVHLPGKAMDSVVGPGGRWVVARAGETGPLRLWDARRRRYAGVLPDSSDWEYLAADPAGRTLITQNTVHERLRAWDVATLKPLWEHGMPPGFVLYGGAFTPDGRLFAASLSRVNQEADRDAQLREESNDHITAQNESRLGEWDARTGRPVASTRVDGEIAEIAFEPDGRTVVTDGRLVDAVTGKQAGSSFTSDTTLAVSPADGLIAVGGYTGRVFLWSAKGPTPLPPALHGTMETIGAMAFSPRGDVLATVSESATLQLWDVRGRRRIGAALKLPEDVVVVTLAFGPDGSRLHIADTGGTLYTLPVGGDPMVRAVCARAGRTLTREEWARYLPGTPYRDVC</sequence>
<keyword evidence="1" id="KW-0808">Transferase</keyword>
<reference evidence="8 9" key="1">
    <citation type="submission" date="2019-10" db="EMBL/GenBank/DDBJ databases">
        <title>Nonomuraea sp. nov., isolated from Phyllanthus amarus.</title>
        <authorList>
            <person name="Klykleung N."/>
            <person name="Tanasupawat S."/>
        </authorList>
    </citation>
    <scope>NUCLEOTIDE SEQUENCE [LARGE SCALE GENOMIC DNA]</scope>
    <source>
        <strain evidence="8 9">CR1-09</strain>
    </source>
</reference>
<dbReference type="RefSeq" id="WP_139575945.1">
    <property type="nucleotide sequence ID" value="NZ_VDMA02000009.1"/>
</dbReference>
<dbReference type="PROSITE" id="PS50294">
    <property type="entry name" value="WD_REPEATS_REGION"/>
    <property type="match status" value="1"/>
</dbReference>
<accession>A0A5N6BTT1</accession>
<dbReference type="SUPFAM" id="SSF50998">
    <property type="entry name" value="Quinoprotein alcohol dehydrogenase-like"/>
    <property type="match status" value="1"/>
</dbReference>
<dbReference type="Gene3D" id="3.30.200.20">
    <property type="entry name" value="Phosphorylase Kinase, domain 1"/>
    <property type="match status" value="1"/>
</dbReference>
<dbReference type="InterPro" id="IPR000719">
    <property type="entry name" value="Prot_kinase_dom"/>
</dbReference>
<feature type="region of interest" description="Disordered" evidence="6">
    <location>
        <begin position="973"/>
        <end position="993"/>
    </location>
</feature>
<dbReference type="InterPro" id="IPR011009">
    <property type="entry name" value="Kinase-like_dom_sf"/>
</dbReference>
<dbReference type="SUPFAM" id="SSF56112">
    <property type="entry name" value="Protein kinase-like (PK-like)"/>
    <property type="match status" value="1"/>
</dbReference>
<dbReference type="InterPro" id="IPR001680">
    <property type="entry name" value="WD40_rpt"/>
</dbReference>
<dbReference type="Pfam" id="PF20703">
    <property type="entry name" value="nSTAND1"/>
    <property type="match status" value="1"/>
</dbReference>
<organism evidence="8 9">
    <name type="scientific">Microbispora catharanthi</name>
    <dbReference type="NCBI Taxonomy" id="1712871"/>
    <lineage>
        <taxon>Bacteria</taxon>
        <taxon>Bacillati</taxon>
        <taxon>Actinomycetota</taxon>
        <taxon>Actinomycetes</taxon>
        <taxon>Streptosporangiales</taxon>
        <taxon>Streptosporangiaceae</taxon>
        <taxon>Microbispora</taxon>
    </lineage>
</organism>
<keyword evidence="5" id="KW-0853">WD repeat</keyword>
<evidence type="ECO:0000256" key="3">
    <source>
        <dbReference type="ARBA" id="ARBA00022777"/>
    </source>
</evidence>
<dbReference type="PANTHER" id="PTHR43289:SF34">
    <property type="entry name" value="SERINE_THREONINE-PROTEIN KINASE YBDM-RELATED"/>
    <property type="match status" value="1"/>
</dbReference>